<sequence>MLALVVATPAAAQQLVKTHLDAPRDAPAIGQQYRETVTTAIRQMSGGEPQAAIATLAPAVAYCDAQQARPNLRFVSVSTAAQYNRYAAGNTDGAPLEWLDMACTHAYYYTGYALVEQRAFAEALPYLEKAAALAPYYPDAPNERGLALNLMGRNDEAEQQYRQVLALAEAAPEAAYVVPLTWRGIGYALIEKRDWAGARAAYEHSLALDPGNKTALNELEYIKQHAAP</sequence>
<evidence type="ECO:0000256" key="1">
    <source>
        <dbReference type="ARBA" id="ARBA00022737"/>
    </source>
</evidence>
<dbReference type="PROSITE" id="PS50005">
    <property type="entry name" value="TPR"/>
    <property type="match status" value="2"/>
</dbReference>
<dbReference type="Pfam" id="PF13181">
    <property type="entry name" value="TPR_8"/>
    <property type="match status" value="1"/>
</dbReference>
<evidence type="ECO:0000313" key="4">
    <source>
        <dbReference type="EMBL" id="KRG46940.1"/>
    </source>
</evidence>
<gene>
    <name evidence="4" type="ORF">ARC20_03610</name>
</gene>
<dbReference type="AlphaFoldDB" id="A0A0R0ANX3"/>
<accession>A0A0R0ANX3</accession>
<dbReference type="InterPro" id="IPR011990">
    <property type="entry name" value="TPR-like_helical_dom_sf"/>
</dbReference>
<dbReference type="SUPFAM" id="SSF48452">
    <property type="entry name" value="TPR-like"/>
    <property type="match status" value="1"/>
</dbReference>
<name>A0A0R0ANX3_9GAMM</name>
<dbReference type="InterPro" id="IPR013105">
    <property type="entry name" value="TPR_2"/>
</dbReference>
<dbReference type="Gene3D" id="1.25.40.10">
    <property type="entry name" value="Tetratricopeptide repeat domain"/>
    <property type="match status" value="2"/>
</dbReference>
<proteinExistence type="predicted"/>
<keyword evidence="1" id="KW-0677">Repeat</keyword>
<dbReference type="Proteomes" id="UP000051802">
    <property type="component" value="Unassembled WGS sequence"/>
</dbReference>
<dbReference type="InterPro" id="IPR019734">
    <property type="entry name" value="TPR_rpt"/>
</dbReference>
<dbReference type="Pfam" id="PF07719">
    <property type="entry name" value="TPR_2"/>
    <property type="match status" value="1"/>
</dbReference>
<comment type="caution">
    <text evidence="4">The sequence shown here is derived from an EMBL/GenBank/DDBJ whole genome shotgun (WGS) entry which is preliminary data.</text>
</comment>
<evidence type="ECO:0000313" key="5">
    <source>
        <dbReference type="Proteomes" id="UP000051802"/>
    </source>
</evidence>
<keyword evidence="5" id="KW-1185">Reference proteome</keyword>
<dbReference type="EMBL" id="LLXU01000049">
    <property type="protein sequence ID" value="KRG46940.1"/>
    <property type="molecule type" value="Genomic_DNA"/>
</dbReference>
<feature type="repeat" description="TPR" evidence="3">
    <location>
        <begin position="179"/>
        <end position="212"/>
    </location>
</feature>
<evidence type="ECO:0000256" key="2">
    <source>
        <dbReference type="ARBA" id="ARBA00022803"/>
    </source>
</evidence>
<protein>
    <submittedName>
        <fullName evidence="4">Uncharacterized protein</fullName>
    </submittedName>
</protein>
<evidence type="ECO:0000256" key="3">
    <source>
        <dbReference type="PROSITE-ProRule" id="PRU00339"/>
    </source>
</evidence>
<feature type="repeat" description="TPR" evidence="3">
    <location>
        <begin position="104"/>
        <end position="137"/>
    </location>
</feature>
<organism evidence="4 5">
    <name type="scientific">Stenotrophomonas panacihumi</name>
    <dbReference type="NCBI Taxonomy" id="676599"/>
    <lineage>
        <taxon>Bacteria</taxon>
        <taxon>Pseudomonadati</taxon>
        <taxon>Pseudomonadota</taxon>
        <taxon>Gammaproteobacteria</taxon>
        <taxon>Lysobacterales</taxon>
        <taxon>Lysobacteraceae</taxon>
        <taxon>Stenotrophomonas</taxon>
    </lineage>
</organism>
<dbReference type="SMART" id="SM00028">
    <property type="entry name" value="TPR"/>
    <property type="match status" value="3"/>
</dbReference>
<dbReference type="STRING" id="676599.ARC20_03610"/>
<reference evidence="4 5" key="1">
    <citation type="submission" date="2015-10" db="EMBL/GenBank/DDBJ databases">
        <title>Genome sequencing and analysis of members of genus Stenotrophomonas.</title>
        <authorList>
            <person name="Patil P.P."/>
            <person name="Midha S."/>
            <person name="Patil P.B."/>
        </authorList>
    </citation>
    <scope>NUCLEOTIDE SEQUENCE [LARGE SCALE GENOMIC DNA]</scope>
    <source>
        <strain evidence="4 5">JCM 16536</strain>
    </source>
</reference>
<keyword evidence="2 3" id="KW-0802">TPR repeat</keyword>